<evidence type="ECO:0000256" key="3">
    <source>
        <dbReference type="ARBA" id="ARBA00022801"/>
    </source>
</evidence>
<protein>
    <submittedName>
        <fullName evidence="7">NlpC/P60 family protein</fullName>
    </submittedName>
</protein>
<evidence type="ECO:0000313" key="8">
    <source>
        <dbReference type="Proteomes" id="UP000191055"/>
    </source>
</evidence>
<name>A0A1T5HTY0_9BACT</name>
<evidence type="ECO:0000313" key="7">
    <source>
        <dbReference type="EMBL" id="SKC24153.1"/>
    </source>
</evidence>
<gene>
    <name evidence="7" type="ORF">SAMN03080601_03446</name>
</gene>
<dbReference type="InterPro" id="IPR051202">
    <property type="entry name" value="Peptidase_C40"/>
</dbReference>
<feature type="domain" description="NlpC/P60" evidence="6">
    <location>
        <begin position="63"/>
        <end position="188"/>
    </location>
</feature>
<reference evidence="7 8" key="1">
    <citation type="submission" date="2017-02" db="EMBL/GenBank/DDBJ databases">
        <authorList>
            <person name="Peterson S.W."/>
        </authorList>
    </citation>
    <scope>NUCLEOTIDE SEQUENCE [LARGE SCALE GENOMIC DNA]</scope>
    <source>
        <strain evidence="7 8">DSM 24412</strain>
    </source>
</reference>
<dbReference type="PANTHER" id="PTHR47053:SF1">
    <property type="entry name" value="MUREIN DD-ENDOPEPTIDASE MEPH-RELATED"/>
    <property type="match status" value="1"/>
</dbReference>
<feature type="chain" id="PRO_5012233811" evidence="5">
    <location>
        <begin position="30"/>
        <end position="188"/>
    </location>
</feature>
<dbReference type="PROSITE" id="PS51257">
    <property type="entry name" value="PROKAR_LIPOPROTEIN"/>
    <property type="match status" value="1"/>
</dbReference>
<keyword evidence="3" id="KW-0378">Hydrolase</keyword>
<evidence type="ECO:0000256" key="5">
    <source>
        <dbReference type="SAM" id="SignalP"/>
    </source>
</evidence>
<dbReference type="PANTHER" id="PTHR47053">
    <property type="entry name" value="MUREIN DD-ENDOPEPTIDASE MEPH-RELATED"/>
    <property type="match status" value="1"/>
</dbReference>
<evidence type="ECO:0000259" key="6">
    <source>
        <dbReference type="PROSITE" id="PS51935"/>
    </source>
</evidence>
<comment type="similarity">
    <text evidence="1">Belongs to the peptidase C40 family.</text>
</comment>
<organism evidence="7 8">
    <name type="scientific">Alkalitalea saponilacus</name>
    <dbReference type="NCBI Taxonomy" id="889453"/>
    <lineage>
        <taxon>Bacteria</taxon>
        <taxon>Pseudomonadati</taxon>
        <taxon>Bacteroidota</taxon>
        <taxon>Bacteroidia</taxon>
        <taxon>Marinilabiliales</taxon>
        <taxon>Marinilabiliaceae</taxon>
        <taxon>Alkalitalea</taxon>
    </lineage>
</organism>
<evidence type="ECO:0000256" key="1">
    <source>
        <dbReference type="ARBA" id="ARBA00007074"/>
    </source>
</evidence>
<dbReference type="GO" id="GO:0006508">
    <property type="term" value="P:proteolysis"/>
    <property type="evidence" value="ECO:0007669"/>
    <property type="project" value="UniProtKB-KW"/>
</dbReference>
<feature type="signal peptide" evidence="5">
    <location>
        <begin position="1"/>
        <end position="29"/>
    </location>
</feature>
<dbReference type="InterPro" id="IPR038765">
    <property type="entry name" value="Papain-like_cys_pep_sf"/>
</dbReference>
<dbReference type="GO" id="GO:0008234">
    <property type="term" value="F:cysteine-type peptidase activity"/>
    <property type="evidence" value="ECO:0007669"/>
    <property type="project" value="UniProtKB-KW"/>
</dbReference>
<dbReference type="PROSITE" id="PS51935">
    <property type="entry name" value="NLPC_P60"/>
    <property type="match status" value="1"/>
</dbReference>
<dbReference type="RefSeq" id="WP_232468330.1">
    <property type="nucleotide sequence ID" value="NZ_CP021904.1"/>
</dbReference>
<evidence type="ECO:0000256" key="4">
    <source>
        <dbReference type="ARBA" id="ARBA00022807"/>
    </source>
</evidence>
<accession>A0A1T5HTY0</accession>
<proteinExistence type="inferred from homology"/>
<sequence>MKFVMISLKYLFLVTLFLHCGLTSCSRQAYGSHTYSNINTSRERSQLDVFLDGGVEKPLRTSHTNANAIINSTRQYLGVPHCMGGKTSRCMDCSGLLVAVFAAHNIQLPHNSQEQARYGKIISNMNDLKRGDLVFFIRSYRTSNFITHSGIYLGNGEFIHTSSSNGVVITPMSNPWWNEKFIFGTRIF</sequence>
<dbReference type="Proteomes" id="UP000191055">
    <property type="component" value="Unassembled WGS sequence"/>
</dbReference>
<dbReference type="Gene3D" id="3.90.1720.10">
    <property type="entry name" value="endopeptidase domain like (from Nostoc punctiforme)"/>
    <property type="match status" value="1"/>
</dbReference>
<evidence type="ECO:0000256" key="2">
    <source>
        <dbReference type="ARBA" id="ARBA00022670"/>
    </source>
</evidence>
<keyword evidence="4" id="KW-0788">Thiol protease</keyword>
<dbReference type="EMBL" id="FUYV01000034">
    <property type="protein sequence ID" value="SKC24153.1"/>
    <property type="molecule type" value="Genomic_DNA"/>
</dbReference>
<dbReference type="InterPro" id="IPR000064">
    <property type="entry name" value="NLP_P60_dom"/>
</dbReference>
<dbReference type="SUPFAM" id="SSF54001">
    <property type="entry name" value="Cysteine proteinases"/>
    <property type="match status" value="1"/>
</dbReference>
<keyword evidence="2" id="KW-0645">Protease</keyword>
<keyword evidence="8" id="KW-1185">Reference proteome</keyword>
<dbReference type="AlphaFoldDB" id="A0A1T5HTY0"/>
<dbReference type="Pfam" id="PF00877">
    <property type="entry name" value="NLPC_P60"/>
    <property type="match status" value="1"/>
</dbReference>
<keyword evidence="5" id="KW-0732">Signal</keyword>